<dbReference type="Proteomes" id="UP001459105">
    <property type="component" value="Segment"/>
</dbReference>
<organism evidence="1 2">
    <name type="scientific">Microcystis phage Mvi-JY20</name>
    <dbReference type="NCBI Taxonomy" id="3128146"/>
    <lineage>
        <taxon>Viruses</taxon>
        <taxon>Duplodnaviria</taxon>
        <taxon>Heunggongvirae</taxon>
        <taxon>Uroviricota</taxon>
        <taxon>Caudoviricetes</taxon>
    </lineage>
</organism>
<name>A0AAX4QGN7_9CAUD</name>
<evidence type="ECO:0000313" key="2">
    <source>
        <dbReference type="Proteomes" id="UP001459105"/>
    </source>
</evidence>
<sequence length="312" mass="35188">MSKLPEPPKSPKPLSSSQLYKALNGTKVVNLSTTDPTKVFTYDPEDRCVLLKPLKASAELRYENLYGFTLRAHLNAFFSIQRYTEELASRTHQIAHLRNAIELAGVRLDFLNNLVVHSQRMLAEQADFSDEQLREFILADNKEVSAEESREGLVKQIERILTSAQSAEVGLIAQKNEAELRLEELLSAESIVPRTYGLTPWEDDNGAERYIVEGVGRIAQSPNAILHQMVNFILSTAPKIRNMEGEGLSYQTEEVYTTEEEIMDSPFMQRLYEVPPGEKDSVAYQILIAANLILLPETQEVKEDPKEHSVAP</sequence>
<reference evidence="1" key="1">
    <citation type="submission" date="2024-03" db="EMBL/GenBank/DDBJ databases">
        <authorList>
            <person name="Lin W."/>
            <person name="Li D."/>
            <person name="Tong Y."/>
        </authorList>
    </citation>
    <scope>NUCLEOTIDE SEQUENCE</scope>
</reference>
<dbReference type="EMBL" id="PP438412">
    <property type="protein sequence ID" value="XAI95518.1"/>
    <property type="molecule type" value="Genomic_DNA"/>
</dbReference>
<proteinExistence type="predicted"/>
<evidence type="ECO:0000313" key="1">
    <source>
        <dbReference type="EMBL" id="XAI95518.1"/>
    </source>
</evidence>
<accession>A0AAX4QGN7</accession>
<protein>
    <submittedName>
        <fullName evidence="1">Uncharacterized protein</fullName>
    </submittedName>
</protein>